<organism evidence="1 2">
    <name type="scientific">Oceanithermus desulfurans NBRC 100063</name>
    <dbReference type="NCBI Taxonomy" id="1227550"/>
    <lineage>
        <taxon>Bacteria</taxon>
        <taxon>Thermotogati</taxon>
        <taxon>Deinococcota</taxon>
        <taxon>Deinococci</taxon>
        <taxon>Thermales</taxon>
        <taxon>Thermaceae</taxon>
        <taxon>Oceanithermus</taxon>
    </lineage>
</organism>
<name>A0A511RKP7_9DEIN</name>
<dbReference type="Proteomes" id="UP000321827">
    <property type="component" value="Unassembled WGS sequence"/>
</dbReference>
<reference evidence="1 2" key="1">
    <citation type="submission" date="2019-07" db="EMBL/GenBank/DDBJ databases">
        <title>Whole genome shotgun sequence of Oceanithermus desulfurans NBRC 100063.</title>
        <authorList>
            <person name="Hosoyama A."/>
            <person name="Uohara A."/>
            <person name="Ohji S."/>
            <person name="Ichikawa N."/>
        </authorList>
    </citation>
    <scope>NUCLEOTIDE SEQUENCE [LARGE SCALE GENOMIC DNA]</scope>
    <source>
        <strain evidence="1 2">NBRC 100063</strain>
    </source>
</reference>
<gene>
    <name evidence="1" type="ORF">ODE01S_16620</name>
</gene>
<dbReference type="AlphaFoldDB" id="A0A511RKP7"/>
<sequence>MVCGLWFVACGLWFVAGTRGLRKPVLPFPPPTPHDLFATYHALRTTYYAPPPTTPLRRLRRRLPQGGGREESAASGLRNRVPPAVGSVNGVLGGYGWGPVP</sequence>
<comment type="caution">
    <text evidence="1">The sequence shown here is derived from an EMBL/GenBank/DDBJ whole genome shotgun (WGS) entry which is preliminary data.</text>
</comment>
<evidence type="ECO:0000313" key="2">
    <source>
        <dbReference type="Proteomes" id="UP000321827"/>
    </source>
</evidence>
<dbReference type="EMBL" id="BJXN01000011">
    <property type="protein sequence ID" value="GEM90228.1"/>
    <property type="molecule type" value="Genomic_DNA"/>
</dbReference>
<evidence type="ECO:0000313" key="1">
    <source>
        <dbReference type="EMBL" id="GEM90228.1"/>
    </source>
</evidence>
<proteinExistence type="predicted"/>
<accession>A0A511RKP7</accession>
<protein>
    <submittedName>
        <fullName evidence="1">Uncharacterized protein</fullName>
    </submittedName>
</protein>